<dbReference type="InterPro" id="IPR039374">
    <property type="entry name" value="SIP_fam"/>
</dbReference>
<dbReference type="Gene3D" id="2.40.30.10">
    <property type="entry name" value="Translation factors"/>
    <property type="match status" value="1"/>
</dbReference>
<dbReference type="GO" id="GO:0016491">
    <property type="term" value="F:oxidoreductase activity"/>
    <property type="evidence" value="ECO:0007669"/>
    <property type="project" value="InterPro"/>
</dbReference>
<gene>
    <name evidence="3" type="ORF">SAMN05421848_2523</name>
</gene>
<proteinExistence type="inferred from homology"/>
<dbReference type="Proteomes" id="UP000199046">
    <property type="component" value="Unassembled WGS sequence"/>
</dbReference>
<feature type="domain" description="FAD-binding FR-type" evidence="2">
    <location>
        <begin position="7"/>
        <end position="139"/>
    </location>
</feature>
<dbReference type="Gene3D" id="3.40.50.80">
    <property type="entry name" value="Nucleotide-binding domain of ferredoxin-NADP reductase (FNR) module"/>
    <property type="match status" value="1"/>
</dbReference>
<evidence type="ECO:0000256" key="1">
    <source>
        <dbReference type="ARBA" id="ARBA00035644"/>
    </source>
</evidence>
<sequence length="308" mass="34467">MPATTAYRLFDMTLKRREQISPSMVNFTFTAGDLDIATTFAPDQRVKLFFPPSDEGSTAGMAARFADGEDWYSAYKNMAPEQRPPMRTYTIRAVRPEQKELDIEFVLHGDTGPASRWASRARPGDALSINAPCIHYTGKAIGCEWRPPANIEHLLLVADETALPAVMGIIEELDERFADAPKPRVQALLEVPLKADCRCIPQWIDAVWLPREETRCCHGEGLCQAVRTLPLRQSSTASSDAGVEPAIDIDEEILWEASVPESSDSFYAWIASESKVCLNIRRYLIDELAVPKRQVSAMGYWREGKPHP</sequence>
<dbReference type="OrthoDB" id="9814826at2"/>
<dbReference type="PANTHER" id="PTHR30157:SF0">
    <property type="entry name" value="NADPH-DEPENDENT FERRIC-CHELATE REDUCTASE"/>
    <property type="match status" value="1"/>
</dbReference>
<dbReference type="CDD" id="cd06193">
    <property type="entry name" value="siderophore_interacting"/>
    <property type="match status" value="1"/>
</dbReference>
<dbReference type="EMBL" id="FOLY01000005">
    <property type="protein sequence ID" value="SFC73451.1"/>
    <property type="molecule type" value="Genomic_DNA"/>
</dbReference>
<evidence type="ECO:0000313" key="3">
    <source>
        <dbReference type="EMBL" id="SFC73451.1"/>
    </source>
</evidence>
<dbReference type="Pfam" id="PF08021">
    <property type="entry name" value="FAD_binding_9"/>
    <property type="match status" value="1"/>
</dbReference>
<dbReference type="Pfam" id="PF04954">
    <property type="entry name" value="SIP"/>
    <property type="match status" value="1"/>
</dbReference>
<dbReference type="AlphaFoldDB" id="A0A1I1LK90"/>
<evidence type="ECO:0000313" key="4">
    <source>
        <dbReference type="Proteomes" id="UP000199046"/>
    </source>
</evidence>
<dbReference type="STRING" id="402385.SAMN05421848_2523"/>
<comment type="similarity">
    <text evidence="1">Belongs to the SIP oxidoreductase family.</text>
</comment>
<keyword evidence="4" id="KW-1185">Reference proteome</keyword>
<dbReference type="SUPFAM" id="SSF63380">
    <property type="entry name" value="Riboflavin synthase domain-like"/>
    <property type="match status" value="1"/>
</dbReference>
<reference evidence="4" key="1">
    <citation type="submission" date="2016-10" db="EMBL/GenBank/DDBJ databases">
        <authorList>
            <person name="Varghese N."/>
            <person name="Submissions S."/>
        </authorList>
    </citation>
    <scope>NUCLEOTIDE SEQUENCE [LARGE SCALE GENOMIC DNA]</scope>
    <source>
        <strain evidence="4">DSM 23439</strain>
    </source>
</reference>
<dbReference type="InterPro" id="IPR007037">
    <property type="entry name" value="SIP_rossman_dom"/>
</dbReference>
<dbReference type="InterPro" id="IPR013113">
    <property type="entry name" value="SIP_FAD-bd"/>
</dbReference>
<dbReference type="InterPro" id="IPR017938">
    <property type="entry name" value="Riboflavin_synthase-like_b-brl"/>
</dbReference>
<accession>A0A1I1LK90</accession>
<name>A0A1I1LK90_9GAMM</name>
<organism evidence="3 4">
    <name type="scientific">Kushneria avicenniae</name>
    <dbReference type="NCBI Taxonomy" id="402385"/>
    <lineage>
        <taxon>Bacteria</taxon>
        <taxon>Pseudomonadati</taxon>
        <taxon>Pseudomonadota</taxon>
        <taxon>Gammaproteobacteria</taxon>
        <taxon>Oceanospirillales</taxon>
        <taxon>Halomonadaceae</taxon>
        <taxon>Kushneria</taxon>
    </lineage>
</organism>
<dbReference type="PANTHER" id="PTHR30157">
    <property type="entry name" value="FERRIC REDUCTASE, NADPH-DEPENDENT"/>
    <property type="match status" value="1"/>
</dbReference>
<dbReference type="InterPro" id="IPR039261">
    <property type="entry name" value="FNR_nucleotide-bd"/>
</dbReference>
<evidence type="ECO:0000259" key="2">
    <source>
        <dbReference type="PROSITE" id="PS51384"/>
    </source>
</evidence>
<dbReference type="RefSeq" id="WP_090134592.1">
    <property type="nucleotide sequence ID" value="NZ_FOLY01000005.1"/>
</dbReference>
<dbReference type="PROSITE" id="PS51384">
    <property type="entry name" value="FAD_FR"/>
    <property type="match status" value="1"/>
</dbReference>
<dbReference type="InterPro" id="IPR017927">
    <property type="entry name" value="FAD-bd_FR_type"/>
</dbReference>
<protein>
    <submittedName>
        <fullName evidence="3">NADPH-dependent ferric siderophore reductase, contains FAD-binding and SIP domains</fullName>
    </submittedName>
</protein>